<evidence type="ECO:0000256" key="1">
    <source>
        <dbReference type="ARBA" id="ARBA00004651"/>
    </source>
</evidence>
<name>A0A975HL15_9GAMM</name>
<dbReference type="GO" id="GO:0044341">
    <property type="term" value="P:sodium-dependent phosphate transport"/>
    <property type="evidence" value="ECO:0007669"/>
    <property type="project" value="InterPro"/>
</dbReference>
<evidence type="ECO:0000256" key="3">
    <source>
        <dbReference type="ARBA" id="ARBA00022692"/>
    </source>
</evidence>
<evidence type="ECO:0000313" key="8">
    <source>
        <dbReference type="Proteomes" id="UP000664904"/>
    </source>
</evidence>
<evidence type="ECO:0000256" key="4">
    <source>
        <dbReference type="ARBA" id="ARBA00022989"/>
    </source>
</evidence>
<feature type="transmembrane region" description="Helical" evidence="6">
    <location>
        <begin position="285"/>
        <end position="305"/>
    </location>
</feature>
<feature type="transmembrane region" description="Helical" evidence="6">
    <location>
        <begin position="139"/>
        <end position="157"/>
    </location>
</feature>
<dbReference type="PANTHER" id="PTHR10010:SF46">
    <property type="entry name" value="SODIUM-DEPENDENT PHOSPHATE TRANSPORT PROTEIN 2B"/>
    <property type="match status" value="1"/>
</dbReference>
<accession>A0A975HL15</accession>
<evidence type="ECO:0000313" key="7">
    <source>
        <dbReference type="EMBL" id="QTH71487.1"/>
    </source>
</evidence>
<keyword evidence="3 6" id="KW-0812">Transmembrane</keyword>
<sequence length="520" mass="55642">MTDQLLIAFGALGLILLGMEWMSSGLKASSGPKFLQALETWTTTPIRSVLFGTTATVAVQSSSAITVATIGFVNAGVLSLRKAAFVVYGSNVGTSLTGWFIALVGVQFKIDAFALPLIGLGAVAKLFGSKSAIKGAGDAAIGFGALFLGLSFLKSSFDASGFSLDIPFLSESGLTGLLLAVLIGTLLTALMQASVAVIALVLTAVSTSTMDIHVAAAFVIGANLGTTSTALMSTLAATANAKRLAWLHVIFNLLTALVAVLLMTPILELIHLLEVKLAIESSPAISLAIFHSLFNIMGVLLMWPMTDRLVAWLSNRFKGKAVALKYVDTSSLLLPDTAVKAIGNELLDQLMKLGHVAAQSDSSATSLDKIMDSIRSKQKRIAEYLDKLSETPLTKTQARALTVLAKSHLRLDTVIQLISKLNNSLAPFNGNFAEERTLWQSLVTTDYDSTNFKRGYRAYLKSIDKQKQAIYNASLSHKLTHEKATELVLSIHEVKRMNIQLIKASSALRKLLADYEMTDS</sequence>
<dbReference type="AlphaFoldDB" id="A0A975HL15"/>
<gene>
    <name evidence="7" type="ORF">J5O05_00355</name>
</gene>
<keyword evidence="5 6" id="KW-0472">Membrane</keyword>
<reference evidence="7" key="1">
    <citation type="submission" date="2021-03" db="EMBL/GenBank/DDBJ databases">
        <title>Complete Genome of Pseudoalteromonas xiamenensis STKMTI.2, a new potential marine bacterium producing anti-Vibrio compounds.</title>
        <authorList>
            <person name="Handayani D.P."/>
            <person name="Isnansetyo A."/>
            <person name="Istiqomah I."/>
            <person name="Jumina J."/>
        </authorList>
    </citation>
    <scope>NUCLEOTIDE SEQUENCE</scope>
    <source>
        <strain evidence="7">STKMTI.2</strain>
    </source>
</reference>
<dbReference type="NCBIfam" id="NF037997">
    <property type="entry name" value="Na_Pi_symport"/>
    <property type="match status" value="1"/>
</dbReference>
<keyword evidence="4 6" id="KW-1133">Transmembrane helix</keyword>
<keyword evidence="8" id="KW-1185">Reference proteome</keyword>
<proteinExistence type="predicted"/>
<dbReference type="GO" id="GO:0005886">
    <property type="term" value="C:plasma membrane"/>
    <property type="evidence" value="ECO:0007669"/>
    <property type="project" value="UniProtKB-SubCell"/>
</dbReference>
<evidence type="ECO:0000256" key="6">
    <source>
        <dbReference type="SAM" id="Phobius"/>
    </source>
</evidence>
<feature type="transmembrane region" description="Helical" evidence="6">
    <location>
        <begin position="249"/>
        <end position="273"/>
    </location>
</feature>
<dbReference type="RefSeq" id="WP_208843113.1">
    <property type="nucleotide sequence ID" value="NZ_CP072133.1"/>
</dbReference>
<dbReference type="Pfam" id="PF02690">
    <property type="entry name" value="Na_Pi_cotrans"/>
    <property type="match status" value="2"/>
</dbReference>
<dbReference type="InterPro" id="IPR003841">
    <property type="entry name" value="Na/Pi_transpt"/>
</dbReference>
<feature type="transmembrane region" description="Helical" evidence="6">
    <location>
        <begin position="85"/>
        <end position="104"/>
    </location>
</feature>
<evidence type="ECO:0000256" key="5">
    <source>
        <dbReference type="ARBA" id="ARBA00023136"/>
    </source>
</evidence>
<feature type="transmembrane region" description="Helical" evidence="6">
    <location>
        <begin position="214"/>
        <end position="237"/>
    </location>
</feature>
<organism evidence="7 8">
    <name type="scientific">Pseudoalteromonas xiamenensis</name>
    <dbReference type="NCBI Taxonomy" id="882626"/>
    <lineage>
        <taxon>Bacteria</taxon>
        <taxon>Pseudomonadati</taxon>
        <taxon>Pseudomonadota</taxon>
        <taxon>Gammaproteobacteria</taxon>
        <taxon>Alteromonadales</taxon>
        <taxon>Pseudoalteromonadaceae</taxon>
        <taxon>Pseudoalteromonas</taxon>
    </lineage>
</organism>
<dbReference type="Proteomes" id="UP000664904">
    <property type="component" value="Chromosome"/>
</dbReference>
<comment type="subcellular location">
    <subcellularLocation>
        <location evidence="1">Cell membrane</location>
        <topology evidence="1">Multi-pass membrane protein</topology>
    </subcellularLocation>
</comment>
<protein>
    <submittedName>
        <fullName evidence="7">Na/Pi cotransporter family protein</fullName>
    </submittedName>
</protein>
<dbReference type="EMBL" id="CP072133">
    <property type="protein sequence ID" value="QTH71487.1"/>
    <property type="molecule type" value="Genomic_DNA"/>
</dbReference>
<keyword evidence="2" id="KW-1003">Cell membrane</keyword>
<dbReference type="GO" id="GO:0005436">
    <property type="term" value="F:sodium:phosphate symporter activity"/>
    <property type="evidence" value="ECO:0007669"/>
    <property type="project" value="InterPro"/>
</dbReference>
<feature type="transmembrane region" description="Helical" evidence="6">
    <location>
        <begin position="177"/>
        <end position="202"/>
    </location>
</feature>
<dbReference type="KEGG" id="pxi:J5O05_00355"/>
<dbReference type="PANTHER" id="PTHR10010">
    <property type="entry name" value="SOLUTE CARRIER FAMILY 34 SODIUM PHOSPHATE , MEMBER 2-RELATED"/>
    <property type="match status" value="1"/>
</dbReference>
<evidence type="ECO:0000256" key="2">
    <source>
        <dbReference type="ARBA" id="ARBA00022475"/>
    </source>
</evidence>
<feature type="transmembrane region" description="Helical" evidence="6">
    <location>
        <begin position="49"/>
        <end position="73"/>
    </location>
</feature>